<dbReference type="Pfam" id="PF01522">
    <property type="entry name" value="Polysacc_deac_1"/>
    <property type="match status" value="1"/>
</dbReference>
<sequence length="356" mass="39719">MKLITGLLALIALSSFTVDAMASNDDYPGVHILQYHHVSDSTPAVTSITPEQFEQHLKYLKDNNFNVVDIEQAATWVDEGASIPAKTVVITFDDGYDNVFENAHPILTEYNYPYAVFVNPDLLEAHPSAYMSWQELKTIDAEGATIVNHGQTHAHLIRRKDNESEAQWQARMKQDVVSAQQAIDTQLGEQPKYFAYPYGEYSPALEKLLKDWGFKGFAQHSGAWSQWSPTTAIPRFPASGRYANLETLAVKLNSLPMPVTHYTPADPLVSHSETRPTVTVELSKTEGMNTNALRCFAGSDVLEPHWDSEMQFSVTPKNDIPMGRSRINCTAPSTSGGYHWFSVALIRPDSQGNWPD</sequence>
<dbReference type="EMBL" id="DMUP01000060">
    <property type="protein sequence ID" value="HAR55698.1"/>
    <property type="molecule type" value="Genomic_DNA"/>
</dbReference>
<proteinExistence type="predicted"/>
<dbReference type="InterPro" id="IPR011330">
    <property type="entry name" value="Glyco_hydro/deAcase_b/a-brl"/>
</dbReference>
<feature type="signal peptide" evidence="3">
    <location>
        <begin position="1"/>
        <end position="22"/>
    </location>
</feature>
<comment type="subcellular location">
    <subcellularLocation>
        <location evidence="1">Secreted</location>
    </subcellularLocation>
</comment>
<dbReference type="SUPFAM" id="SSF88713">
    <property type="entry name" value="Glycoside hydrolase/deacetylase"/>
    <property type="match status" value="1"/>
</dbReference>
<dbReference type="AlphaFoldDB" id="A0A348WMD6"/>
<evidence type="ECO:0000259" key="4">
    <source>
        <dbReference type="PROSITE" id="PS51677"/>
    </source>
</evidence>
<dbReference type="PROSITE" id="PS51677">
    <property type="entry name" value="NODB"/>
    <property type="match status" value="1"/>
</dbReference>
<evidence type="ECO:0000313" key="6">
    <source>
        <dbReference type="Proteomes" id="UP000262878"/>
    </source>
</evidence>
<accession>A0A348WMD6</accession>
<dbReference type="GO" id="GO:0005576">
    <property type="term" value="C:extracellular region"/>
    <property type="evidence" value="ECO:0007669"/>
    <property type="project" value="UniProtKB-SubCell"/>
</dbReference>
<dbReference type="InterPro" id="IPR051398">
    <property type="entry name" value="Polysacch_Deacetylase"/>
</dbReference>
<dbReference type="Proteomes" id="UP000262878">
    <property type="component" value="Unassembled WGS sequence"/>
</dbReference>
<evidence type="ECO:0000256" key="1">
    <source>
        <dbReference type="ARBA" id="ARBA00004613"/>
    </source>
</evidence>
<name>A0A348WMD6_9GAMM</name>
<evidence type="ECO:0000313" key="5">
    <source>
        <dbReference type="EMBL" id="HAR55698.1"/>
    </source>
</evidence>
<gene>
    <name evidence="5" type="ORF">DCR58_02805</name>
</gene>
<dbReference type="GO" id="GO:0005975">
    <property type="term" value="P:carbohydrate metabolic process"/>
    <property type="evidence" value="ECO:0007669"/>
    <property type="project" value="InterPro"/>
</dbReference>
<evidence type="ECO:0000256" key="3">
    <source>
        <dbReference type="SAM" id="SignalP"/>
    </source>
</evidence>
<dbReference type="PANTHER" id="PTHR34216:SF3">
    <property type="entry name" value="POLY-BETA-1,6-N-ACETYL-D-GLUCOSAMINE N-DEACETYLASE"/>
    <property type="match status" value="1"/>
</dbReference>
<comment type="caution">
    <text evidence="5">The sequence shown here is derived from an EMBL/GenBank/DDBJ whole genome shotgun (WGS) entry which is preliminary data.</text>
</comment>
<organism evidence="5 6">
    <name type="scientific">Idiomarina baltica</name>
    <dbReference type="NCBI Taxonomy" id="190892"/>
    <lineage>
        <taxon>Bacteria</taxon>
        <taxon>Pseudomonadati</taxon>
        <taxon>Pseudomonadota</taxon>
        <taxon>Gammaproteobacteria</taxon>
        <taxon>Alteromonadales</taxon>
        <taxon>Idiomarinaceae</taxon>
        <taxon>Idiomarina</taxon>
    </lineage>
</organism>
<dbReference type="Gene3D" id="3.20.20.370">
    <property type="entry name" value="Glycoside hydrolase/deacetylase"/>
    <property type="match status" value="1"/>
</dbReference>
<evidence type="ECO:0000256" key="2">
    <source>
        <dbReference type="ARBA" id="ARBA00022729"/>
    </source>
</evidence>
<dbReference type="CDD" id="cd10973">
    <property type="entry name" value="CE4_DAC_u4_5s"/>
    <property type="match status" value="1"/>
</dbReference>
<dbReference type="InterPro" id="IPR002509">
    <property type="entry name" value="NODB_dom"/>
</dbReference>
<reference evidence="5 6" key="1">
    <citation type="journal article" date="2018" name="Nat. Biotechnol.">
        <title>A standardized bacterial taxonomy based on genome phylogeny substantially revises the tree of life.</title>
        <authorList>
            <person name="Parks D.H."/>
            <person name="Chuvochina M."/>
            <person name="Waite D.W."/>
            <person name="Rinke C."/>
            <person name="Skarshewski A."/>
            <person name="Chaumeil P.A."/>
            <person name="Hugenholtz P."/>
        </authorList>
    </citation>
    <scope>NUCLEOTIDE SEQUENCE [LARGE SCALE GENOMIC DNA]</scope>
    <source>
        <strain evidence="5">UBA9360</strain>
    </source>
</reference>
<protein>
    <submittedName>
        <fullName evidence="5">Polysaccharide deacetylase</fullName>
    </submittedName>
</protein>
<keyword evidence="2 3" id="KW-0732">Signal</keyword>
<feature type="domain" description="NodB homology" evidence="4">
    <location>
        <begin position="86"/>
        <end position="291"/>
    </location>
</feature>
<dbReference type="STRING" id="314276.OS145_02230"/>
<dbReference type="PANTHER" id="PTHR34216">
    <property type="match status" value="1"/>
</dbReference>
<feature type="chain" id="PRO_5016798697" evidence="3">
    <location>
        <begin position="23"/>
        <end position="356"/>
    </location>
</feature>
<dbReference type="GO" id="GO:0016810">
    <property type="term" value="F:hydrolase activity, acting on carbon-nitrogen (but not peptide) bonds"/>
    <property type="evidence" value="ECO:0007669"/>
    <property type="project" value="InterPro"/>
</dbReference>